<dbReference type="SMART" id="SM00342">
    <property type="entry name" value="HTH_ARAC"/>
    <property type="match status" value="1"/>
</dbReference>
<keyword evidence="1" id="KW-0805">Transcription regulation</keyword>
<dbReference type="Pfam" id="PF02311">
    <property type="entry name" value="AraC_binding"/>
    <property type="match status" value="1"/>
</dbReference>
<dbReference type="Gene3D" id="1.10.10.60">
    <property type="entry name" value="Homeodomain-like"/>
    <property type="match status" value="2"/>
</dbReference>
<comment type="caution">
    <text evidence="5">The sequence shown here is derived from an EMBL/GenBank/DDBJ whole genome shotgun (WGS) entry which is preliminary data.</text>
</comment>
<dbReference type="PROSITE" id="PS01124">
    <property type="entry name" value="HTH_ARAC_FAMILY_2"/>
    <property type="match status" value="1"/>
</dbReference>
<dbReference type="GO" id="GO:0043565">
    <property type="term" value="F:sequence-specific DNA binding"/>
    <property type="evidence" value="ECO:0007669"/>
    <property type="project" value="InterPro"/>
</dbReference>
<gene>
    <name evidence="5" type="ORF">DC345_28690</name>
</gene>
<dbReference type="SUPFAM" id="SSF46689">
    <property type="entry name" value="Homeodomain-like"/>
    <property type="match status" value="2"/>
</dbReference>
<dbReference type="InterPro" id="IPR020449">
    <property type="entry name" value="Tscrpt_reg_AraC-type_HTH"/>
</dbReference>
<dbReference type="InterPro" id="IPR003313">
    <property type="entry name" value="AraC-bd"/>
</dbReference>
<dbReference type="PANTHER" id="PTHR43280">
    <property type="entry name" value="ARAC-FAMILY TRANSCRIPTIONAL REGULATOR"/>
    <property type="match status" value="1"/>
</dbReference>
<dbReference type="InterPro" id="IPR014710">
    <property type="entry name" value="RmlC-like_jellyroll"/>
</dbReference>
<accession>A0A329QEY5</accession>
<keyword evidence="3" id="KW-0804">Transcription</keyword>
<evidence type="ECO:0000256" key="1">
    <source>
        <dbReference type="ARBA" id="ARBA00023015"/>
    </source>
</evidence>
<evidence type="ECO:0000256" key="3">
    <source>
        <dbReference type="ARBA" id="ARBA00023163"/>
    </source>
</evidence>
<evidence type="ECO:0000313" key="5">
    <source>
        <dbReference type="EMBL" id="RAW10531.1"/>
    </source>
</evidence>
<proteinExistence type="predicted"/>
<dbReference type="PANTHER" id="PTHR43280:SF2">
    <property type="entry name" value="HTH-TYPE TRANSCRIPTIONAL REGULATOR EXSA"/>
    <property type="match status" value="1"/>
</dbReference>
<organism evidence="5 6">
    <name type="scientific">Paenibacillus taichungensis</name>
    <dbReference type="NCBI Taxonomy" id="484184"/>
    <lineage>
        <taxon>Bacteria</taxon>
        <taxon>Bacillati</taxon>
        <taxon>Bacillota</taxon>
        <taxon>Bacilli</taxon>
        <taxon>Bacillales</taxon>
        <taxon>Paenibacillaceae</taxon>
        <taxon>Paenibacillus</taxon>
    </lineage>
</organism>
<dbReference type="Gene3D" id="2.60.120.10">
    <property type="entry name" value="Jelly Rolls"/>
    <property type="match status" value="1"/>
</dbReference>
<dbReference type="Proteomes" id="UP000250642">
    <property type="component" value="Unassembled WGS sequence"/>
</dbReference>
<evidence type="ECO:0000256" key="2">
    <source>
        <dbReference type="ARBA" id="ARBA00023125"/>
    </source>
</evidence>
<protein>
    <submittedName>
        <fullName evidence="5">AraC family transcriptional regulator</fullName>
    </submittedName>
</protein>
<sequence length="308" mass="36803">MLGYEEMLLCCHCEEGGTKMFERVDFQGNTLVWDYQIKSVNDFKGYYHWHQCGEILYVHEGQGIVVLNNHTYPIRKGMLFFFQPFQLHHVYAEVPDTPYERNIFYVEPIVMDRYLEAFPHRRAFFSRLWKGRNQQQVFDLSLSMNQLDWIYEGYDQSRSRVGGEWEESVLFLLQLLNVLDQHTDGEQERQPHLVELRQLRHAERMMHWIEEHYIDEIRLDHMADVIHLSKSYASRIFQQETGSSITDYVTARRLKQAYLLLETTTLSVEEVGRRAGFPNGSYFIQLFRKSAGTTPLQYRQHFERSSRH</sequence>
<dbReference type="EMBL" id="QEVW01000025">
    <property type="protein sequence ID" value="RAW10531.1"/>
    <property type="molecule type" value="Genomic_DNA"/>
</dbReference>
<dbReference type="InterPro" id="IPR009057">
    <property type="entry name" value="Homeodomain-like_sf"/>
</dbReference>
<keyword evidence="2" id="KW-0238">DNA-binding</keyword>
<dbReference type="InterPro" id="IPR018060">
    <property type="entry name" value="HTH_AraC"/>
</dbReference>
<dbReference type="SUPFAM" id="SSF51215">
    <property type="entry name" value="Regulatory protein AraC"/>
    <property type="match status" value="1"/>
</dbReference>
<evidence type="ECO:0000259" key="4">
    <source>
        <dbReference type="PROSITE" id="PS01124"/>
    </source>
</evidence>
<dbReference type="InterPro" id="IPR037923">
    <property type="entry name" value="HTH-like"/>
</dbReference>
<name>A0A329QEY5_9BACL</name>
<dbReference type="AlphaFoldDB" id="A0A329QEY5"/>
<dbReference type="GO" id="GO:0003700">
    <property type="term" value="F:DNA-binding transcription factor activity"/>
    <property type="evidence" value="ECO:0007669"/>
    <property type="project" value="InterPro"/>
</dbReference>
<reference evidence="5 6" key="1">
    <citation type="submission" date="2018-04" db="EMBL/GenBank/DDBJ databases">
        <title>Paenibacillus taichungensis Genome sequencing and assembly.</title>
        <authorList>
            <person name="Xu J."/>
            <person name="Rensing C."/>
            <person name="Mazhar H.S."/>
        </authorList>
    </citation>
    <scope>NUCLEOTIDE SEQUENCE [LARGE SCALE GENOMIC DNA]</scope>
    <source>
        <strain evidence="5 6">NC1</strain>
    </source>
</reference>
<evidence type="ECO:0000313" key="6">
    <source>
        <dbReference type="Proteomes" id="UP000250642"/>
    </source>
</evidence>
<feature type="domain" description="HTH araC/xylS-type" evidence="4">
    <location>
        <begin position="203"/>
        <end position="301"/>
    </location>
</feature>
<dbReference type="PRINTS" id="PR00032">
    <property type="entry name" value="HTHARAC"/>
</dbReference>
<dbReference type="Pfam" id="PF12833">
    <property type="entry name" value="HTH_18"/>
    <property type="match status" value="1"/>
</dbReference>